<keyword evidence="4" id="KW-1185">Reference proteome</keyword>
<dbReference type="EMBL" id="CABIJS010000696">
    <property type="protein sequence ID" value="VUZ55624.1"/>
    <property type="molecule type" value="Genomic_DNA"/>
</dbReference>
<proteinExistence type="predicted"/>
<keyword evidence="2" id="KW-0812">Transmembrane</keyword>
<sequence>MASTTNRNVEGTVDLAEQEDSSNEHIPRGEIVNTHVMECRVLSSIILFILLYTIFYFLNKFNHT</sequence>
<evidence type="ECO:0000256" key="2">
    <source>
        <dbReference type="SAM" id="Phobius"/>
    </source>
</evidence>
<keyword evidence="2" id="KW-1133">Transmembrane helix</keyword>
<feature type="non-terminal residue" evidence="3">
    <location>
        <position position="64"/>
    </location>
</feature>
<evidence type="ECO:0000313" key="3">
    <source>
        <dbReference type="EMBL" id="VUZ55624.1"/>
    </source>
</evidence>
<name>A0A564Z9Z7_HYMDI</name>
<dbReference type="Proteomes" id="UP000321570">
    <property type="component" value="Unassembled WGS sequence"/>
</dbReference>
<protein>
    <submittedName>
        <fullName evidence="3">Uncharacterized protein</fullName>
    </submittedName>
</protein>
<reference evidence="3 4" key="1">
    <citation type="submission" date="2019-07" db="EMBL/GenBank/DDBJ databases">
        <authorList>
            <person name="Jastrzebski P J."/>
            <person name="Paukszto L."/>
            <person name="Jastrzebski P J."/>
        </authorList>
    </citation>
    <scope>NUCLEOTIDE SEQUENCE [LARGE SCALE GENOMIC DNA]</scope>
    <source>
        <strain evidence="3 4">WMS-il1</strain>
    </source>
</reference>
<feature type="transmembrane region" description="Helical" evidence="2">
    <location>
        <begin position="41"/>
        <end position="58"/>
    </location>
</feature>
<dbReference type="AlphaFoldDB" id="A0A564Z9Z7"/>
<keyword evidence="2" id="KW-0472">Membrane</keyword>
<organism evidence="3 4">
    <name type="scientific">Hymenolepis diminuta</name>
    <name type="common">Rat tapeworm</name>
    <dbReference type="NCBI Taxonomy" id="6216"/>
    <lineage>
        <taxon>Eukaryota</taxon>
        <taxon>Metazoa</taxon>
        <taxon>Spiralia</taxon>
        <taxon>Lophotrochozoa</taxon>
        <taxon>Platyhelminthes</taxon>
        <taxon>Cestoda</taxon>
        <taxon>Eucestoda</taxon>
        <taxon>Cyclophyllidea</taxon>
        <taxon>Hymenolepididae</taxon>
        <taxon>Hymenolepis</taxon>
    </lineage>
</organism>
<accession>A0A564Z9Z7</accession>
<gene>
    <name evidence="3" type="ORF">WMSIL1_LOCUS13432</name>
</gene>
<evidence type="ECO:0000313" key="4">
    <source>
        <dbReference type="Proteomes" id="UP000321570"/>
    </source>
</evidence>
<feature type="region of interest" description="Disordered" evidence="1">
    <location>
        <begin position="1"/>
        <end position="22"/>
    </location>
</feature>
<evidence type="ECO:0000256" key="1">
    <source>
        <dbReference type="SAM" id="MobiDB-lite"/>
    </source>
</evidence>